<keyword evidence="2" id="KW-0813">Transport</keyword>
<evidence type="ECO:0000256" key="4">
    <source>
        <dbReference type="SAM" id="MobiDB-lite"/>
    </source>
</evidence>
<dbReference type="SUPFAM" id="SSF56815">
    <property type="entry name" value="Sec1/munc18-like (SM) proteins"/>
    <property type="match status" value="1"/>
</dbReference>
<dbReference type="InterPro" id="IPR043127">
    <property type="entry name" value="Sec-1-like_dom3a"/>
</dbReference>
<comment type="similarity">
    <text evidence="1">Belongs to the STXBP/unc-18/SEC1 family.</text>
</comment>
<name>A0AAD8D7I3_ACIOX</name>
<evidence type="ECO:0000313" key="5">
    <source>
        <dbReference type="EMBL" id="KAK1164000.1"/>
    </source>
</evidence>
<dbReference type="InterPro" id="IPR043154">
    <property type="entry name" value="Sec-1-like_dom1"/>
</dbReference>
<evidence type="ECO:0000256" key="1">
    <source>
        <dbReference type="ARBA" id="ARBA00009884"/>
    </source>
</evidence>
<dbReference type="InterPro" id="IPR001619">
    <property type="entry name" value="Sec1-like"/>
</dbReference>
<dbReference type="EMBL" id="JAGXEW010000014">
    <property type="protein sequence ID" value="KAK1164000.1"/>
    <property type="molecule type" value="Genomic_DNA"/>
</dbReference>
<reference evidence="5" key="1">
    <citation type="submission" date="2022-02" db="EMBL/GenBank/DDBJ databases">
        <title>Atlantic sturgeon de novo genome assembly.</title>
        <authorList>
            <person name="Stock M."/>
            <person name="Klopp C."/>
            <person name="Guiguen Y."/>
            <person name="Cabau C."/>
            <person name="Parinello H."/>
            <person name="Santidrian Yebra-Pimentel E."/>
            <person name="Kuhl H."/>
            <person name="Dirks R.P."/>
            <person name="Guessner J."/>
            <person name="Wuertz S."/>
            <person name="Du K."/>
            <person name="Schartl M."/>
        </authorList>
    </citation>
    <scope>NUCLEOTIDE SEQUENCE</scope>
    <source>
        <strain evidence="5">STURGEONOMICS-FGT-2020</strain>
        <tissue evidence="5">Whole blood</tissue>
    </source>
</reference>
<dbReference type="Gene3D" id="3.90.830.10">
    <property type="entry name" value="Syntaxin Binding Protein 1, Chain A, domain 2"/>
    <property type="match status" value="1"/>
</dbReference>
<dbReference type="InterPro" id="IPR027482">
    <property type="entry name" value="Sec1-like_dom2"/>
</dbReference>
<organism evidence="5 6">
    <name type="scientific">Acipenser oxyrinchus oxyrinchus</name>
    <dbReference type="NCBI Taxonomy" id="40147"/>
    <lineage>
        <taxon>Eukaryota</taxon>
        <taxon>Metazoa</taxon>
        <taxon>Chordata</taxon>
        <taxon>Craniata</taxon>
        <taxon>Vertebrata</taxon>
        <taxon>Euteleostomi</taxon>
        <taxon>Actinopterygii</taxon>
        <taxon>Chondrostei</taxon>
        <taxon>Acipenseriformes</taxon>
        <taxon>Acipenseridae</taxon>
        <taxon>Acipenser</taxon>
    </lineage>
</organism>
<comment type="caution">
    <text evidence="5">The sequence shown here is derived from an EMBL/GenBank/DDBJ whole genome shotgun (WGS) entry which is preliminary data.</text>
</comment>
<feature type="region of interest" description="Disordered" evidence="4">
    <location>
        <begin position="494"/>
        <end position="521"/>
    </location>
</feature>
<sequence>MAPGTEHGLKNILWQKIKETVIDDHKKPGEWRILILDHFTTKVLSSCCKMSDLMSEGITIVEDLYKNREPVPDMKAVYFISPSEKGVDSLVNDFKSTYKYKAAYIYFTDYCPDSLFNKLKTYCAKAIRVCKELNISFLPYESQVFTLDNPDAFHSIYSTHRTDKDTTLEKMAEQIVTLCATLDENPGVRYKREPLDNAKKLAELVENKLGEHYELDEKCKGKSKTQAQLLIVDRGFDPVSPILHELTYQAMVYDLISIENDTYKYQSKDGAGAKEKQSILNEEDDLWTKLRHMHIAEVSEKIPKLVKEISANKKIKDNKITMSGLSQLMKKMPSFRKQISKQTVHLNLAEECMNHFQTNVEKLCKVEQDLALGADTEGQKVKDPMRTLLPVLLQKHSTYDKIRAVLLYIFSLNGTTEENLRKIFQQIDNESNVILNWDLLGVPIRSSSSQQRKMTRKDRSHEETYQLSRWTPVMKDVMEDAIENKLDTREWPHKSECPAAWNGSGAVSARQKHKGSNQDDRRSGSRLIVFIIGGVSYSEMRCAYEVTQAVKSCEVIIGSTHILTPRSLLDDIQDLSKTKGPMETFTIIEEKAA</sequence>
<proteinExistence type="inferred from homology"/>
<gene>
    <name evidence="5" type="primary">STXBP3</name>
    <name evidence="5" type="ORF">AOXY_G15975</name>
</gene>
<evidence type="ECO:0000256" key="3">
    <source>
        <dbReference type="ARBA" id="ARBA00022927"/>
    </source>
</evidence>
<dbReference type="InterPro" id="IPR036045">
    <property type="entry name" value="Sec1-like_sf"/>
</dbReference>
<dbReference type="FunFam" id="3.90.830.10:FF:000001">
    <property type="entry name" value="syntaxin-binding protein 1 isoform X2"/>
    <property type="match status" value="1"/>
</dbReference>
<dbReference type="GO" id="GO:0016192">
    <property type="term" value="P:vesicle-mediated transport"/>
    <property type="evidence" value="ECO:0007669"/>
    <property type="project" value="InterPro"/>
</dbReference>
<protein>
    <submittedName>
        <fullName evidence="5">Syntaxin-binding protein 3-like</fullName>
    </submittedName>
</protein>
<dbReference type="PIRSF" id="PIRSF005715">
    <property type="entry name" value="VPS45_Sec1"/>
    <property type="match status" value="1"/>
</dbReference>
<dbReference type="Gene3D" id="1.25.40.60">
    <property type="match status" value="1"/>
</dbReference>
<dbReference type="AlphaFoldDB" id="A0AAD8D7I3"/>
<dbReference type="Gene3D" id="3.40.50.2060">
    <property type="match status" value="1"/>
</dbReference>
<evidence type="ECO:0000313" key="6">
    <source>
        <dbReference type="Proteomes" id="UP001230051"/>
    </source>
</evidence>
<dbReference type="Gene3D" id="3.40.50.1910">
    <property type="match status" value="1"/>
</dbReference>
<keyword evidence="6" id="KW-1185">Reference proteome</keyword>
<evidence type="ECO:0000256" key="2">
    <source>
        <dbReference type="ARBA" id="ARBA00022448"/>
    </source>
</evidence>
<dbReference type="GO" id="GO:0015031">
    <property type="term" value="P:protein transport"/>
    <property type="evidence" value="ECO:0007669"/>
    <property type="project" value="UniProtKB-KW"/>
</dbReference>
<dbReference type="Pfam" id="PF00995">
    <property type="entry name" value="Sec1"/>
    <property type="match status" value="1"/>
</dbReference>
<accession>A0AAD8D7I3</accession>
<dbReference type="Proteomes" id="UP001230051">
    <property type="component" value="Unassembled WGS sequence"/>
</dbReference>
<dbReference type="PANTHER" id="PTHR11679">
    <property type="entry name" value="VESICLE PROTEIN SORTING-ASSOCIATED"/>
    <property type="match status" value="1"/>
</dbReference>
<keyword evidence="3" id="KW-0653">Protein transport</keyword>
<dbReference type="GO" id="GO:0019905">
    <property type="term" value="F:syntaxin binding"/>
    <property type="evidence" value="ECO:0007669"/>
    <property type="project" value="UniProtKB-ARBA"/>
</dbReference>